<dbReference type="InterPro" id="IPR002104">
    <property type="entry name" value="Integrase_catalytic"/>
</dbReference>
<evidence type="ECO:0000256" key="2">
    <source>
        <dbReference type="ARBA" id="ARBA00022908"/>
    </source>
</evidence>
<dbReference type="KEGG" id="rva:Rvan_1464"/>
<dbReference type="OrthoDB" id="7615137at2"/>
<evidence type="ECO:0000313" key="9">
    <source>
        <dbReference type="Proteomes" id="UP000001399"/>
    </source>
</evidence>
<feature type="domain" description="Tyr recombinase" evidence="6">
    <location>
        <begin position="197"/>
        <end position="373"/>
    </location>
</feature>
<keyword evidence="3 5" id="KW-0238">DNA-binding</keyword>
<dbReference type="GO" id="GO:0003677">
    <property type="term" value="F:DNA binding"/>
    <property type="evidence" value="ECO:0007669"/>
    <property type="project" value="UniProtKB-UniRule"/>
</dbReference>
<gene>
    <name evidence="8" type="ordered locus">Rvan_1464</name>
</gene>
<accession>E3I768</accession>
<dbReference type="InterPro" id="IPR011010">
    <property type="entry name" value="DNA_brk_join_enz"/>
</dbReference>
<dbReference type="SUPFAM" id="SSF56349">
    <property type="entry name" value="DNA breaking-rejoining enzymes"/>
    <property type="match status" value="1"/>
</dbReference>
<dbReference type="InterPro" id="IPR038488">
    <property type="entry name" value="Integrase_DNA-bd_sf"/>
</dbReference>
<dbReference type="RefSeq" id="WP_013419120.1">
    <property type="nucleotide sequence ID" value="NC_014664.1"/>
</dbReference>
<keyword evidence="9" id="KW-1185">Reference proteome</keyword>
<dbReference type="GO" id="GO:0015074">
    <property type="term" value="P:DNA integration"/>
    <property type="evidence" value="ECO:0007669"/>
    <property type="project" value="UniProtKB-KW"/>
</dbReference>
<keyword evidence="2" id="KW-0229">DNA integration</keyword>
<dbReference type="Pfam" id="PF13356">
    <property type="entry name" value="Arm-DNA-bind_3"/>
    <property type="match status" value="1"/>
</dbReference>
<dbReference type="InterPro" id="IPR013762">
    <property type="entry name" value="Integrase-like_cat_sf"/>
</dbReference>
<protein>
    <submittedName>
        <fullName evidence="8">Integrase family protein</fullName>
    </submittedName>
</protein>
<comment type="similarity">
    <text evidence="1">Belongs to the 'phage' integrase family.</text>
</comment>
<dbReference type="InterPro" id="IPR044068">
    <property type="entry name" value="CB"/>
</dbReference>
<dbReference type="PROSITE" id="PS51900">
    <property type="entry name" value="CB"/>
    <property type="match status" value="1"/>
</dbReference>
<dbReference type="Gene3D" id="1.10.443.10">
    <property type="entry name" value="Intergrase catalytic core"/>
    <property type="match status" value="1"/>
</dbReference>
<dbReference type="CDD" id="cd00796">
    <property type="entry name" value="INT_Rci_Hp1_C"/>
    <property type="match status" value="1"/>
</dbReference>
<organism evidence="8 9">
    <name type="scientific">Rhodomicrobium vannielii (strain ATCC 17100 / DSM 162 / LMG 4299 / NCIMB 10020 / ATH 3.1.1)</name>
    <dbReference type="NCBI Taxonomy" id="648757"/>
    <lineage>
        <taxon>Bacteria</taxon>
        <taxon>Pseudomonadati</taxon>
        <taxon>Pseudomonadota</taxon>
        <taxon>Alphaproteobacteria</taxon>
        <taxon>Hyphomicrobiales</taxon>
        <taxon>Hyphomicrobiaceae</taxon>
        <taxon>Rhodomicrobium</taxon>
    </lineage>
</organism>
<dbReference type="Gene3D" id="1.10.150.130">
    <property type="match status" value="1"/>
</dbReference>
<dbReference type="PANTHER" id="PTHR30629:SF2">
    <property type="entry name" value="PROPHAGE INTEGRASE INTS-RELATED"/>
    <property type="match status" value="1"/>
</dbReference>
<evidence type="ECO:0000256" key="1">
    <source>
        <dbReference type="ARBA" id="ARBA00008857"/>
    </source>
</evidence>
<dbReference type="PANTHER" id="PTHR30629">
    <property type="entry name" value="PROPHAGE INTEGRASE"/>
    <property type="match status" value="1"/>
</dbReference>
<proteinExistence type="inferred from homology"/>
<name>E3I768_RHOVT</name>
<dbReference type="AlphaFoldDB" id="E3I768"/>
<dbReference type="EMBL" id="CP002292">
    <property type="protein sequence ID" value="ADP70719.1"/>
    <property type="molecule type" value="Genomic_DNA"/>
</dbReference>
<evidence type="ECO:0000256" key="4">
    <source>
        <dbReference type="ARBA" id="ARBA00023172"/>
    </source>
</evidence>
<sequence>MAGIKITLTGVQALSPGSTLWDGQVKGFAAKANANGSVSFVLKTRVNGRQRWVTIGKFGSPWTVETARREALRLLGEAASGNDIGAEKQAKRAKGLLFGHVADQFIAIHFPKLKPRTRESYGTIIRLHLKPAFGATPIADIRKTSVATFHARHAETPRNANHALSVLSKIMNWAEEQGLRPAESNPCRNIRKYRETKRERYLSPDELARLGAALAAAEDDKTVDPYIIAAIRLLLLTGARLSEILTLRWTYVDTYRRILNLPDSKTGAKVIPLNQAALDLLGTLPRLNSNPFVLVGRVEGQHLVNLQKPWRRIRKEAGLDDVRIHDLRHSFASVSVGLGGSLPVIGRVLGHSQPATTARYAHVADKVAAELVEAAGALIGTALQSGGKPSTPQ</sequence>
<dbReference type="Pfam" id="PF14659">
    <property type="entry name" value="Phage_int_SAM_3"/>
    <property type="match status" value="1"/>
</dbReference>
<dbReference type="Pfam" id="PF00589">
    <property type="entry name" value="Phage_integrase"/>
    <property type="match status" value="1"/>
</dbReference>
<dbReference type="PROSITE" id="PS51898">
    <property type="entry name" value="TYR_RECOMBINASE"/>
    <property type="match status" value="1"/>
</dbReference>
<dbReference type="STRING" id="648757.Rvan_1464"/>
<dbReference type="InterPro" id="IPR050808">
    <property type="entry name" value="Phage_Integrase"/>
</dbReference>
<dbReference type="InterPro" id="IPR025166">
    <property type="entry name" value="Integrase_DNA_bind_dom"/>
</dbReference>
<keyword evidence="4" id="KW-0233">DNA recombination</keyword>
<dbReference type="Proteomes" id="UP000001399">
    <property type="component" value="Chromosome"/>
</dbReference>
<evidence type="ECO:0000256" key="3">
    <source>
        <dbReference type="ARBA" id="ARBA00023125"/>
    </source>
</evidence>
<reference evidence="9" key="1">
    <citation type="journal article" date="2011" name="J. Bacteriol.">
        <title>Genome sequences of eight morphologically diverse alphaproteobacteria.</title>
        <authorList>
            <consortium name="US DOE Joint Genome Institute"/>
            <person name="Brown P.J."/>
            <person name="Kysela D.T."/>
            <person name="Buechlein A."/>
            <person name="Hemmerich C."/>
            <person name="Brun Y.V."/>
        </authorList>
    </citation>
    <scope>NUCLEOTIDE SEQUENCE [LARGE SCALE GENOMIC DNA]</scope>
    <source>
        <strain evidence="9">ATCC 17100 / ATH 3.1.1 / DSM 162 / LMG 4299</strain>
    </source>
</reference>
<dbReference type="InterPro" id="IPR004107">
    <property type="entry name" value="Integrase_SAM-like_N"/>
</dbReference>
<dbReference type="GO" id="GO:0006310">
    <property type="term" value="P:DNA recombination"/>
    <property type="evidence" value="ECO:0007669"/>
    <property type="project" value="UniProtKB-KW"/>
</dbReference>
<dbReference type="Gene3D" id="3.30.160.390">
    <property type="entry name" value="Integrase, DNA-binding domain"/>
    <property type="match status" value="1"/>
</dbReference>
<feature type="domain" description="Core-binding (CB)" evidence="7">
    <location>
        <begin position="96"/>
        <end position="175"/>
    </location>
</feature>
<evidence type="ECO:0000259" key="7">
    <source>
        <dbReference type="PROSITE" id="PS51900"/>
    </source>
</evidence>
<dbReference type="eggNOG" id="COG0582">
    <property type="taxonomic scope" value="Bacteria"/>
</dbReference>
<dbReference type="HOGENOM" id="CLU_027562_17_7_5"/>
<evidence type="ECO:0000256" key="5">
    <source>
        <dbReference type="PROSITE-ProRule" id="PRU01248"/>
    </source>
</evidence>
<evidence type="ECO:0000259" key="6">
    <source>
        <dbReference type="PROSITE" id="PS51898"/>
    </source>
</evidence>
<dbReference type="InterPro" id="IPR010998">
    <property type="entry name" value="Integrase_recombinase_N"/>
</dbReference>
<evidence type="ECO:0000313" key="8">
    <source>
        <dbReference type="EMBL" id="ADP70719.1"/>
    </source>
</evidence>